<dbReference type="Gene3D" id="1.20.1540.10">
    <property type="entry name" value="Rhomboid-like"/>
    <property type="match status" value="1"/>
</dbReference>
<organism evidence="14">
    <name type="scientific">Corethron hystrix</name>
    <dbReference type="NCBI Taxonomy" id="216773"/>
    <lineage>
        <taxon>Eukaryota</taxon>
        <taxon>Sar</taxon>
        <taxon>Stramenopiles</taxon>
        <taxon>Ochrophyta</taxon>
        <taxon>Bacillariophyta</taxon>
        <taxon>Coscinodiscophyceae</taxon>
        <taxon>Corethrophycidae</taxon>
        <taxon>Corethrales</taxon>
        <taxon>Corethraceae</taxon>
        <taxon>Corethron</taxon>
    </lineage>
</organism>
<gene>
    <name evidence="14" type="ORF">CHYS00102_LOCUS6937</name>
</gene>
<evidence type="ECO:0000256" key="5">
    <source>
        <dbReference type="ARBA" id="ARBA00022670"/>
    </source>
</evidence>
<comment type="subcellular location">
    <subcellularLocation>
        <location evidence="2 11">Membrane</location>
        <topology evidence="2 11">Multi-pass membrane protein</topology>
    </subcellularLocation>
</comment>
<feature type="transmembrane region" description="Helical" evidence="11">
    <location>
        <begin position="256"/>
        <end position="277"/>
    </location>
</feature>
<evidence type="ECO:0000259" key="13">
    <source>
        <dbReference type="Pfam" id="PF01694"/>
    </source>
</evidence>
<evidence type="ECO:0000256" key="7">
    <source>
        <dbReference type="ARBA" id="ARBA00022801"/>
    </source>
</evidence>
<dbReference type="EMBL" id="HBFR01009578">
    <property type="protein sequence ID" value="CAD8879753.1"/>
    <property type="molecule type" value="Transcribed_RNA"/>
</dbReference>
<sequence>MTPRDSTVEKPEKLSEDCEEEPPPPSESALVTEDVIEKELEGLTPVLAEEIKAMVLSSSSGDIQRRASVLHSSWRNPHDPHVLTLPVARRMYHFDQARKKRAAKYDRNLCSLAELYVHFTGVRTDVEWSEGMTKNLGGKFSTWLKYEREQSTSWTRPYATYFLMAACTVMLMVTFSHSGWTMAPLTENPMVGPDKESLVAAGAMETAKIVQSMQLYRLVASSFIHAGYIHYIINMISLWVVGTAMEGEHGPIQVMVLYLLPAAGGTILSALLMAGAVSVSAGAGTMGLIGACLSDIVAHSSSLFQHRISGDVAKWHCLVVGLLLLDIVVYGALGFVPFLDNFIHLGALLYGMLCGLSTRRTFSREVFGINQSEMQRAKKSLSRTGGFTLTVVGILASFYFLMTADLATLCPSCRAGSCVSFPPWKGMEERWWHCDDCADVDGFAYFNATIQEYDKVDVNCPGGNKVQVIFQDPASKGDIAARMSSYCRMECEQLYFGYNEVMDSEKEAVEERR</sequence>
<evidence type="ECO:0000256" key="6">
    <source>
        <dbReference type="ARBA" id="ARBA00022692"/>
    </source>
</evidence>
<evidence type="ECO:0000256" key="4">
    <source>
        <dbReference type="ARBA" id="ARBA00013039"/>
    </source>
</evidence>
<dbReference type="InterPro" id="IPR002610">
    <property type="entry name" value="Peptidase_S54_rhomboid-like"/>
</dbReference>
<keyword evidence="8 11" id="KW-0720">Serine protease</keyword>
<evidence type="ECO:0000256" key="11">
    <source>
        <dbReference type="RuleBase" id="RU362115"/>
    </source>
</evidence>
<proteinExistence type="inferred from homology"/>
<evidence type="ECO:0000256" key="1">
    <source>
        <dbReference type="ARBA" id="ARBA00000156"/>
    </source>
</evidence>
<dbReference type="InterPro" id="IPR022764">
    <property type="entry name" value="Peptidase_S54_rhomboid_dom"/>
</dbReference>
<feature type="region of interest" description="Disordered" evidence="12">
    <location>
        <begin position="1"/>
        <end position="30"/>
    </location>
</feature>
<dbReference type="PANTHER" id="PTHR22936">
    <property type="entry name" value="RHOMBOID-RELATED"/>
    <property type="match status" value="1"/>
</dbReference>
<feature type="compositionally biased region" description="Basic and acidic residues" evidence="12">
    <location>
        <begin position="1"/>
        <end position="16"/>
    </location>
</feature>
<evidence type="ECO:0000313" key="14">
    <source>
        <dbReference type="EMBL" id="CAD8879753.1"/>
    </source>
</evidence>
<dbReference type="PANTHER" id="PTHR22936:SF69">
    <property type="entry name" value="RHOMBOID-LIKE PROTEIN"/>
    <property type="match status" value="1"/>
</dbReference>
<dbReference type="EC" id="3.4.21.105" evidence="4"/>
<evidence type="ECO:0000256" key="8">
    <source>
        <dbReference type="ARBA" id="ARBA00022825"/>
    </source>
</evidence>
<protein>
    <recommendedName>
        <fullName evidence="4">rhomboid protease</fullName>
        <ecNumber evidence="4">3.4.21.105</ecNumber>
    </recommendedName>
</protein>
<dbReference type="SUPFAM" id="SSF144091">
    <property type="entry name" value="Rhomboid-like"/>
    <property type="match status" value="1"/>
</dbReference>
<dbReference type="GO" id="GO:0004252">
    <property type="term" value="F:serine-type endopeptidase activity"/>
    <property type="evidence" value="ECO:0007669"/>
    <property type="project" value="InterPro"/>
</dbReference>
<keyword evidence="10 11" id="KW-0472">Membrane</keyword>
<evidence type="ECO:0000256" key="3">
    <source>
        <dbReference type="ARBA" id="ARBA00009045"/>
    </source>
</evidence>
<dbReference type="InterPro" id="IPR035952">
    <property type="entry name" value="Rhomboid-like_sf"/>
</dbReference>
<keyword evidence="9 11" id="KW-1133">Transmembrane helix</keyword>
<keyword evidence="7 11" id="KW-0378">Hydrolase</keyword>
<dbReference type="GO" id="GO:0016020">
    <property type="term" value="C:membrane"/>
    <property type="evidence" value="ECO:0007669"/>
    <property type="project" value="UniProtKB-SubCell"/>
</dbReference>
<evidence type="ECO:0000256" key="10">
    <source>
        <dbReference type="ARBA" id="ARBA00023136"/>
    </source>
</evidence>
<dbReference type="Pfam" id="PF01694">
    <property type="entry name" value="Rhomboid"/>
    <property type="match status" value="1"/>
</dbReference>
<comment type="catalytic activity">
    <reaction evidence="1 11">
        <text>Cleaves type-1 transmembrane domains using a catalytic dyad composed of serine and histidine that are contributed by different transmembrane domains.</text>
        <dbReference type="EC" id="3.4.21.105"/>
    </reaction>
</comment>
<comment type="similarity">
    <text evidence="3 11">Belongs to the peptidase S54 family.</text>
</comment>
<keyword evidence="6 11" id="KW-0812">Transmembrane</keyword>
<evidence type="ECO:0000256" key="2">
    <source>
        <dbReference type="ARBA" id="ARBA00004141"/>
    </source>
</evidence>
<feature type="domain" description="Peptidase S54 rhomboid" evidence="13">
    <location>
        <begin position="214"/>
        <end position="357"/>
    </location>
</feature>
<feature type="transmembrane region" description="Helical" evidence="11">
    <location>
        <begin position="342"/>
        <end position="359"/>
    </location>
</feature>
<keyword evidence="5 11" id="KW-0645">Protease</keyword>
<feature type="transmembrane region" description="Helical" evidence="11">
    <location>
        <begin position="158"/>
        <end position="180"/>
    </location>
</feature>
<feature type="transmembrane region" description="Helical" evidence="11">
    <location>
        <begin position="380"/>
        <end position="402"/>
    </location>
</feature>
<name>A0A7S1FPM3_9STRA</name>
<feature type="transmembrane region" description="Helical" evidence="11">
    <location>
        <begin position="223"/>
        <end position="244"/>
    </location>
</feature>
<dbReference type="GO" id="GO:0006508">
    <property type="term" value="P:proteolysis"/>
    <property type="evidence" value="ECO:0007669"/>
    <property type="project" value="UniProtKB-KW"/>
</dbReference>
<comment type="function">
    <text evidence="11">Serine protease involved in intramembrane proteolysis.</text>
</comment>
<dbReference type="AlphaFoldDB" id="A0A7S1FPM3"/>
<evidence type="ECO:0000256" key="9">
    <source>
        <dbReference type="ARBA" id="ARBA00022989"/>
    </source>
</evidence>
<feature type="transmembrane region" description="Helical" evidence="11">
    <location>
        <begin position="316"/>
        <end position="336"/>
    </location>
</feature>
<feature type="transmembrane region" description="Helical" evidence="11">
    <location>
        <begin position="283"/>
        <end position="304"/>
    </location>
</feature>
<reference evidence="14" key="1">
    <citation type="submission" date="2021-01" db="EMBL/GenBank/DDBJ databases">
        <authorList>
            <person name="Corre E."/>
            <person name="Pelletier E."/>
            <person name="Niang G."/>
            <person name="Scheremetjew M."/>
            <person name="Finn R."/>
            <person name="Kale V."/>
            <person name="Holt S."/>
            <person name="Cochrane G."/>
            <person name="Meng A."/>
            <person name="Brown T."/>
            <person name="Cohen L."/>
        </authorList>
    </citation>
    <scope>NUCLEOTIDE SEQUENCE</scope>
    <source>
        <strain evidence="14">308</strain>
    </source>
</reference>
<evidence type="ECO:0000256" key="12">
    <source>
        <dbReference type="SAM" id="MobiDB-lite"/>
    </source>
</evidence>
<accession>A0A7S1FPM3</accession>